<keyword evidence="1 2" id="KW-0175">Coiled coil</keyword>
<dbReference type="OMA" id="QNMKFLQ"/>
<protein>
    <recommendedName>
        <fullName evidence="4">CCDC92/74 N-terminal domain-containing protein</fullName>
    </recommendedName>
</protein>
<keyword evidence="6" id="KW-1185">Reference proteome</keyword>
<organism evidence="6">
    <name type="scientific">Camponotus floridanus</name>
    <name type="common">Florida carpenter ant</name>
    <dbReference type="NCBI Taxonomy" id="104421"/>
    <lineage>
        <taxon>Eukaryota</taxon>
        <taxon>Metazoa</taxon>
        <taxon>Ecdysozoa</taxon>
        <taxon>Arthropoda</taxon>
        <taxon>Hexapoda</taxon>
        <taxon>Insecta</taxon>
        <taxon>Pterygota</taxon>
        <taxon>Neoptera</taxon>
        <taxon>Endopterygota</taxon>
        <taxon>Hymenoptera</taxon>
        <taxon>Apocrita</taxon>
        <taxon>Aculeata</taxon>
        <taxon>Formicoidea</taxon>
        <taxon>Formicidae</taxon>
        <taxon>Formicinae</taxon>
        <taxon>Camponotus</taxon>
    </lineage>
</organism>
<dbReference type="Pfam" id="PF14916">
    <property type="entry name" value="CCDC92"/>
    <property type="match status" value="1"/>
</dbReference>
<feature type="compositionally biased region" description="Basic and acidic residues" evidence="3">
    <location>
        <begin position="316"/>
        <end position="329"/>
    </location>
</feature>
<dbReference type="KEGG" id="cfo:105256094"/>
<accession>E2AU97</accession>
<dbReference type="InterPro" id="IPR040370">
    <property type="entry name" value="CCDC74A/CCDC74B/CCDC92"/>
</dbReference>
<feature type="region of interest" description="Disordered" evidence="3">
    <location>
        <begin position="95"/>
        <end position="114"/>
    </location>
</feature>
<dbReference type="EMBL" id="GL442815">
    <property type="protein sequence ID" value="EFN62954.1"/>
    <property type="molecule type" value="Genomic_DNA"/>
</dbReference>
<dbReference type="AlphaFoldDB" id="E2AU97"/>
<dbReference type="InterPro" id="IPR039496">
    <property type="entry name" value="CCDC92/74_N"/>
</dbReference>
<feature type="compositionally biased region" description="Polar residues" evidence="3">
    <location>
        <begin position="96"/>
        <end position="105"/>
    </location>
</feature>
<feature type="coiled-coil region" evidence="2">
    <location>
        <begin position="47"/>
        <end position="85"/>
    </location>
</feature>
<gene>
    <name evidence="5" type="ORF">EAG_02935</name>
</gene>
<dbReference type="PANTHER" id="PTHR14882:SF5">
    <property type="entry name" value="COILED-COIL DOMAIN CONTAINING 74A"/>
    <property type="match status" value="1"/>
</dbReference>
<feature type="compositionally biased region" description="Polar residues" evidence="3">
    <location>
        <begin position="242"/>
        <end position="252"/>
    </location>
</feature>
<evidence type="ECO:0000256" key="2">
    <source>
        <dbReference type="SAM" id="Coils"/>
    </source>
</evidence>
<feature type="compositionally biased region" description="Low complexity" evidence="3">
    <location>
        <begin position="216"/>
        <end position="228"/>
    </location>
</feature>
<name>E2AU97_CAMFO</name>
<reference evidence="5 6" key="1">
    <citation type="journal article" date="2010" name="Science">
        <title>Genomic comparison of the ants Camponotus floridanus and Harpegnathos saltator.</title>
        <authorList>
            <person name="Bonasio R."/>
            <person name="Zhang G."/>
            <person name="Ye C."/>
            <person name="Mutti N.S."/>
            <person name="Fang X."/>
            <person name="Qin N."/>
            <person name="Donahue G."/>
            <person name="Yang P."/>
            <person name="Li Q."/>
            <person name="Li C."/>
            <person name="Zhang P."/>
            <person name="Huang Z."/>
            <person name="Berger S.L."/>
            <person name="Reinberg D."/>
            <person name="Wang J."/>
            <person name="Liebig J."/>
        </authorList>
    </citation>
    <scope>NUCLEOTIDE SEQUENCE [LARGE SCALE GENOMIC DNA]</scope>
    <source>
        <strain evidence="6">C129</strain>
    </source>
</reference>
<sequence length="378" mass="42986">MTSKVLMKLPTVPFPQGKKAPPDLVSLNERNDGFAHVRHQSLNIDRVVQLEQNMKFLQEQHQATLVALHQEIESLRQRNRDLQFQLVFSKRAHCNAASSPSSPEDNGNGFAKSKNSPICVNVTPLQVELLEKDLQDIKASLHEAKTHNQYLSSIIEQQKKKLDKDQKNKIETTDVGVQVGDPVQASLVVLLEESYAMVKRLHKENMDQKKEIASLRAASANNASSSRGGRSRDGNNSHHSRVSPTSTTMQEQNSRKFPPLPIPSYWHRRSSRYNANRHEKQDHQADTGDSTVLPQLQNGSVRSAEATNCFESPSYRSREYRNYGRDGNNRKFRGQASRRESNHYYHSRDFKDRNSKDYPRDADDTGEGSKDGDNARRQ</sequence>
<feature type="region of interest" description="Disordered" evidence="3">
    <location>
        <begin position="1"/>
        <end position="22"/>
    </location>
</feature>
<dbReference type="PANTHER" id="PTHR14882">
    <property type="entry name" value="COILED-COIL DOMAIN-CONTAINING 74A"/>
    <property type="match status" value="1"/>
</dbReference>
<feature type="compositionally biased region" description="Basic and acidic residues" evidence="3">
    <location>
        <begin position="337"/>
        <end position="378"/>
    </location>
</feature>
<evidence type="ECO:0000256" key="1">
    <source>
        <dbReference type="ARBA" id="ARBA00023054"/>
    </source>
</evidence>
<dbReference type="Proteomes" id="UP000000311">
    <property type="component" value="Unassembled WGS sequence"/>
</dbReference>
<proteinExistence type="predicted"/>
<feature type="compositionally biased region" description="Polar residues" evidence="3">
    <location>
        <begin position="287"/>
        <end position="315"/>
    </location>
</feature>
<dbReference type="OrthoDB" id="2155209at2759"/>
<feature type="region of interest" description="Disordered" evidence="3">
    <location>
        <begin position="216"/>
        <end position="378"/>
    </location>
</feature>
<evidence type="ECO:0000313" key="5">
    <source>
        <dbReference type="EMBL" id="EFN62954.1"/>
    </source>
</evidence>
<feature type="domain" description="CCDC92/74 N-terminal" evidence="4">
    <location>
        <begin position="45"/>
        <end position="99"/>
    </location>
</feature>
<dbReference type="InParanoid" id="E2AU97"/>
<feature type="compositionally biased region" description="Basic and acidic residues" evidence="3">
    <location>
        <begin position="276"/>
        <end position="286"/>
    </location>
</feature>
<evidence type="ECO:0000256" key="3">
    <source>
        <dbReference type="SAM" id="MobiDB-lite"/>
    </source>
</evidence>
<evidence type="ECO:0000313" key="6">
    <source>
        <dbReference type="Proteomes" id="UP000000311"/>
    </source>
</evidence>
<evidence type="ECO:0000259" key="4">
    <source>
        <dbReference type="Pfam" id="PF14916"/>
    </source>
</evidence>